<comment type="similarity">
    <text evidence="16">Belongs to the protein kinase superfamily. Ser/Thr protein kinase family. Aurora subfamily.</text>
</comment>
<evidence type="ECO:0000256" key="10">
    <source>
        <dbReference type="ARBA" id="ARBA00048679"/>
    </source>
</evidence>
<evidence type="ECO:0000256" key="5">
    <source>
        <dbReference type="ARBA" id="ARBA00022777"/>
    </source>
</evidence>
<dbReference type="PIRSF" id="PIRSF000654">
    <property type="entry name" value="Integrin-linked_kinase"/>
    <property type="match status" value="1"/>
</dbReference>
<feature type="binding site" evidence="12">
    <location>
        <begin position="144"/>
        <end position="145"/>
    </location>
    <ligand>
        <name>ATP</name>
        <dbReference type="ChEBI" id="CHEBI:30616"/>
    </ligand>
</feature>
<dbReference type="STRING" id="1561998.A0A1I7UB80"/>
<dbReference type="PROSITE" id="PS50011">
    <property type="entry name" value="PROTEIN_KINASE_DOM"/>
    <property type="match status" value="1"/>
</dbReference>
<evidence type="ECO:0000256" key="16">
    <source>
        <dbReference type="RuleBase" id="RU367134"/>
    </source>
</evidence>
<evidence type="ECO:0000259" key="17">
    <source>
        <dbReference type="PROSITE" id="PS50011"/>
    </source>
</evidence>
<dbReference type="Pfam" id="PF00069">
    <property type="entry name" value="Pkinase"/>
    <property type="match status" value="1"/>
</dbReference>
<dbReference type="eggNOG" id="KOG0580">
    <property type="taxonomic scope" value="Eukaryota"/>
</dbReference>
<feature type="binding site" evidence="12">
    <location>
        <begin position="95"/>
        <end position="97"/>
    </location>
    <ligand>
        <name>ATP</name>
        <dbReference type="ChEBI" id="CHEBI:30616"/>
    </ligand>
</feature>
<evidence type="ECO:0000256" key="12">
    <source>
        <dbReference type="PIRSR" id="PIRSR630616-2"/>
    </source>
</evidence>
<comment type="catalytic activity">
    <reaction evidence="10 16">
        <text>L-seryl-[protein] + ATP = O-phospho-L-seryl-[protein] + ADP + H(+)</text>
        <dbReference type="Rhea" id="RHEA:17989"/>
        <dbReference type="Rhea" id="RHEA-COMP:9863"/>
        <dbReference type="Rhea" id="RHEA-COMP:11604"/>
        <dbReference type="ChEBI" id="CHEBI:15378"/>
        <dbReference type="ChEBI" id="CHEBI:29999"/>
        <dbReference type="ChEBI" id="CHEBI:30616"/>
        <dbReference type="ChEBI" id="CHEBI:83421"/>
        <dbReference type="ChEBI" id="CHEBI:456216"/>
        <dbReference type="EC" id="2.7.11.1"/>
    </reaction>
</comment>
<evidence type="ECO:0000256" key="13">
    <source>
        <dbReference type="PIRSR" id="PIRSR630616-3"/>
    </source>
</evidence>
<accession>A0A1I7UB80</accession>
<dbReference type="GO" id="GO:0030261">
    <property type="term" value="P:chromosome condensation"/>
    <property type="evidence" value="ECO:0007669"/>
    <property type="project" value="UniProtKB-ARBA"/>
</dbReference>
<dbReference type="EC" id="2.7.11.1" evidence="16"/>
<feature type="active site" description="Proton acceptor" evidence="11">
    <location>
        <position position="140"/>
    </location>
</feature>
<evidence type="ECO:0000256" key="14">
    <source>
        <dbReference type="PROSITE-ProRule" id="PRU10141"/>
    </source>
</evidence>
<dbReference type="GO" id="GO:0005524">
    <property type="term" value="F:ATP binding"/>
    <property type="evidence" value="ECO:0007669"/>
    <property type="project" value="UniProtKB-UniRule"/>
</dbReference>
<dbReference type="CDD" id="cd14007">
    <property type="entry name" value="STKc_Aurora"/>
    <property type="match status" value="1"/>
</dbReference>
<dbReference type="InterPro" id="IPR017441">
    <property type="entry name" value="Protein_kinase_ATP_BS"/>
</dbReference>
<reference evidence="19" key="1">
    <citation type="submission" date="2016-11" db="UniProtKB">
        <authorList>
            <consortium name="WormBaseParasite"/>
        </authorList>
    </citation>
    <scope>IDENTIFICATION</scope>
</reference>
<keyword evidence="3 16" id="KW-0808">Transferase</keyword>
<dbReference type="InterPro" id="IPR011009">
    <property type="entry name" value="Kinase-like_dom_sf"/>
</dbReference>
<organism evidence="18 19">
    <name type="scientific">Caenorhabditis tropicalis</name>
    <dbReference type="NCBI Taxonomy" id="1561998"/>
    <lineage>
        <taxon>Eukaryota</taxon>
        <taxon>Metazoa</taxon>
        <taxon>Ecdysozoa</taxon>
        <taxon>Nematoda</taxon>
        <taxon>Chromadorea</taxon>
        <taxon>Rhabditida</taxon>
        <taxon>Rhabditina</taxon>
        <taxon>Rhabditomorpha</taxon>
        <taxon>Rhabditoidea</taxon>
        <taxon>Rhabditidae</taxon>
        <taxon>Peloderinae</taxon>
        <taxon>Caenorhabditis</taxon>
    </lineage>
</organism>
<dbReference type="InterPro" id="IPR030616">
    <property type="entry name" value="Aur-like"/>
</dbReference>
<keyword evidence="7" id="KW-0156">Chromatin regulator</keyword>
<dbReference type="Proteomes" id="UP000095282">
    <property type="component" value="Unplaced"/>
</dbReference>
<dbReference type="SMART" id="SM00220">
    <property type="entry name" value="S_TKc"/>
    <property type="match status" value="1"/>
</dbReference>
<comment type="subcellular location">
    <subcellularLocation>
        <location evidence="1">Midbody</location>
    </subcellularLocation>
</comment>
<proteinExistence type="inferred from homology"/>
<keyword evidence="8" id="KW-0469">Meiosis</keyword>
<dbReference type="GO" id="GO:0051321">
    <property type="term" value="P:meiotic cell cycle"/>
    <property type="evidence" value="ECO:0007669"/>
    <property type="project" value="UniProtKB-KW"/>
</dbReference>
<evidence type="ECO:0000256" key="8">
    <source>
        <dbReference type="ARBA" id="ARBA00023254"/>
    </source>
</evidence>
<sequence>MGKNSPDRGGKFTIHDFEIGRPLGTGRYGNVYMVRTKKNHIHCALKILRKSQLIMGGIEDRLESEIEIQSHLNHPNIIRLHNYFWDENKIYLILEYAPGGELYKKLKEEIRFPEHKTGKYIYEIADALSYCHDKNVIHRDLKPENLLIGPNGELKIGDFGWSVHSPSGKRHTMCGTMDYLAPETVLGHTHTKAVDLWSIGVLCYECLVGSPPFEKENQAHTYTAIRKVDFSYPEYVRKGPRNLIDRLLVFDPNSRLPLKEVIKNNQTMTSLLFQVKTHYWVVDAKRKADERTRKE</sequence>
<evidence type="ECO:0000256" key="4">
    <source>
        <dbReference type="ARBA" id="ARBA00022741"/>
    </source>
</evidence>
<evidence type="ECO:0000256" key="11">
    <source>
        <dbReference type="PIRSR" id="PIRSR630616-1"/>
    </source>
</evidence>
<dbReference type="GO" id="GO:0004674">
    <property type="term" value="F:protein serine/threonine kinase activity"/>
    <property type="evidence" value="ECO:0007669"/>
    <property type="project" value="UniProtKB-KW"/>
</dbReference>
<keyword evidence="2 15" id="KW-0723">Serine/threonine-protein kinase</keyword>
<evidence type="ECO:0000313" key="18">
    <source>
        <dbReference type="Proteomes" id="UP000095282"/>
    </source>
</evidence>
<feature type="cross-link" description="Glycyl lysine isopeptide (Lys-Gly) (interchain with G-Cter in SUMO2)" evidence="13">
    <location>
        <position position="142"/>
    </location>
</feature>
<evidence type="ECO:0000256" key="6">
    <source>
        <dbReference type="ARBA" id="ARBA00022840"/>
    </source>
</evidence>
<keyword evidence="6 12" id="KW-0067">ATP-binding</keyword>
<evidence type="ECO:0000256" key="15">
    <source>
        <dbReference type="RuleBase" id="RU000304"/>
    </source>
</evidence>
<dbReference type="GO" id="GO:0006325">
    <property type="term" value="P:chromatin organization"/>
    <property type="evidence" value="ECO:0007669"/>
    <property type="project" value="UniProtKB-KW"/>
</dbReference>
<evidence type="ECO:0000313" key="19">
    <source>
        <dbReference type="WBParaSite" id="Csp11.Scaffold629.g7582.t1"/>
    </source>
</evidence>
<dbReference type="InterPro" id="IPR008271">
    <property type="entry name" value="Ser/Thr_kinase_AS"/>
</dbReference>
<dbReference type="FunFam" id="3.30.200.20:FF:000042">
    <property type="entry name" value="Aurora kinase A"/>
    <property type="match status" value="1"/>
</dbReference>
<dbReference type="GO" id="GO:0032506">
    <property type="term" value="P:cytokinetic process"/>
    <property type="evidence" value="ECO:0007669"/>
    <property type="project" value="UniProtKB-ARBA"/>
</dbReference>
<dbReference type="WBParaSite" id="Csp11.Scaffold629.g7582.t1">
    <property type="protein sequence ID" value="Csp11.Scaffold629.g7582.t1"/>
    <property type="gene ID" value="Csp11.Scaffold629.g7582"/>
</dbReference>
<dbReference type="GO" id="GO:0030496">
    <property type="term" value="C:midbody"/>
    <property type="evidence" value="ECO:0007669"/>
    <property type="project" value="UniProtKB-SubCell"/>
</dbReference>
<evidence type="ECO:0000256" key="2">
    <source>
        <dbReference type="ARBA" id="ARBA00022527"/>
    </source>
</evidence>
<dbReference type="GO" id="GO:0000070">
    <property type="term" value="P:mitotic sister chromatid segregation"/>
    <property type="evidence" value="ECO:0007669"/>
    <property type="project" value="UniProtKB-ARBA"/>
</dbReference>
<feature type="domain" description="Protein kinase" evidence="17">
    <location>
        <begin position="17"/>
        <end position="281"/>
    </location>
</feature>
<dbReference type="PROSITE" id="PS00108">
    <property type="entry name" value="PROTEIN_KINASE_ST"/>
    <property type="match status" value="1"/>
</dbReference>
<dbReference type="PANTHER" id="PTHR24350">
    <property type="entry name" value="SERINE/THREONINE-PROTEIN KINASE IAL-RELATED"/>
    <property type="match status" value="1"/>
</dbReference>
<dbReference type="AlphaFoldDB" id="A0A1I7UB80"/>
<evidence type="ECO:0000256" key="7">
    <source>
        <dbReference type="ARBA" id="ARBA00022853"/>
    </source>
</evidence>
<evidence type="ECO:0000256" key="3">
    <source>
        <dbReference type="ARBA" id="ARBA00022679"/>
    </source>
</evidence>
<keyword evidence="18" id="KW-1185">Reference proteome</keyword>
<keyword evidence="5 16" id="KW-0418">Kinase</keyword>
<feature type="binding site" evidence="12 14">
    <location>
        <position position="46"/>
    </location>
    <ligand>
        <name>ATP</name>
        <dbReference type="ChEBI" id="CHEBI:30616"/>
    </ligand>
</feature>
<dbReference type="SUPFAM" id="SSF56112">
    <property type="entry name" value="Protein kinase-like (PK-like)"/>
    <property type="match status" value="1"/>
</dbReference>
<feature type="binding site" evidence="12">
    <location>
        <position position="27"/>
    </location>
    <ligand>
        <name>ATP</name>
        <dbReference type="ChEBI" id="CHEBI:30616"/>
    </ligand>
</feature>
<feature type="binding site" evidence="12">
    <location>
        <position position="158"/>
    </location>
    <ligand>
        <name>ATP</name>
        <dbReference type="ChEBI" id="CHEBI:30616"/>
    </ligand>
</feature>
<dbReference type="InterPro" id="IPR000719">
    <property type="entry name" value="Prot_kinase_dom"/>
</dbReference>
<keyword evidence="4 12" id="KW-0547">Nucleotide-binding</keyword>
<evidence type="ECO:0000256" key="9">
    <source>
        <dbReference type="ARBA" id="ARBA00047899"/>
    </source>
</evidence>
<dbReference type="Gene3D" id="1.10.510.10">
    <property type="entry name" value="Transferase(Phosphotransferase) domain 1"/>
    <property type="match status" value="1"/>
</dbReference>
<protein>
    <recommendedName>
        <fullName evidence="16">Aurora kinase</fullName>
        <ecNumber evidence="16">2.7.11.1</ecNumber>
    </recommendedName>
</protein>
<dbReference type="FunFam" id="1.10.510.10:FF:000235">
    <property type="entry name" value="Serine/threonine-protein kinase ark1"/>
    <property type="match status" value="1"/>
</dbReference>
<name>A0A1I7UB80_9PELO</name>
<dbReference type="PROSITE" id="PS00107">
    <property type="entry name" value="PROTEIN_KINASE_ATP"/>
    <property type="match status" value="1"/>
</dbReference>
<comment type="catalytic activity">
    <reaction evidence="9 16">
        <text>L-threonyl-[protein] + ATP = O-phospho-L-threonyl-[protein] + ADP + H(+)</text>
        <dbReference type="Rhea" id="RHEA:46608"/>
        <dbReference type="Rhea" id="RHEA-COMP:11060"/>
        <dbReference type="Rhea" id="RHEA-COMP:11605"/>
        <dbReference type="ChEBI" id="CHEBI:15378"/>
        <dbReference type="ChEBI" id="CHEBI:30013"/>
        <dbReference type="ChEBI" id="CHEBI:30616"/>
        <dbReference type="ChEBI" id="CHEBI:61977"/>
        <dbReference type="ChEBI" id="CHEBI:456216"/>
        <dbReference type="EC" id="2.7.11.1"/>
    </reaction>
</comment>
<evidence type="ECO:0000256" key="1">
    <source>
        <dbReference type="ARBA" id="ARBA00004214"/>
    </source>
</evidence>